<evidence type="ECO:0000313" key="5">
    <source>
        <dbReference type="EMBL" id="AFZ52528.1"/>
    </source>
</evidence>
<dbReference type="Pfam" id="PF07176">
    <property type="entry name" value="DUF1400"/>
    <property type="match status" value="1"/>
</dbReference>
<feature type="domain" description="DUF1400" evidence="4">
    <location>
        <begin position="32"/>
        <end position="159"/>
    </location>
</feature>
<evidence type="ECO:0000256" key="2">
    <source>
        <dbReference type="ARBA" id="ARBA00022963"/>
    </source>
</evidence>
<keyword evidence="6" id="KW-1185">Reference proteome</keyword>
<proteinExistence type="predicted"/>
<organism evidence="5 6">
    <name type="scientific">Cyanobacterium aponinum (strain PCC 10605)</name>
    <dbReference type="NCBI Taxonomy" id="755178"/>
    <lineage>
        <taxon>Bacteria</taxon>
        <taxon>Bacillati</taxon>
        <taxon>Cyanobacteriota</taxon>
        <taxon>Cyanophyceae</taxon>
        <taxon>Oscillatoriophycideae</taxon>
        <taxon>Chroococcales</taxon>
        <taxon>Geminocystaceae</taxon>
        <taxon>Cyanobacterium</taxon>
    </lineage>
</organism>
<dbReference type="STRING" id="755178.Cyan10605_0384"/>
<keyword evidence="3" id="KW-0443">Lipid metabolism</keyword>
<dbReference type="AlphaFoldDB" id="K9Z2B1"/>
<dbReference type="PANTHER" id="PTHR10272:SF13">
    <property type="entry name" value="POLY(ETHYLENE TEREPHTHALATE) HYDROLASE"/>
    <property type="match status" value="1"/>
</dbReference>
<evidence type="ECO:0000313" key="6">
    <source>
        <dbReference type="Proteomes" id="UP000010480"/>
    </source>
</evidence>
<dbReference type="PATRIC" id="fig|755178.3.peg.406"/>
<dbReference type="PANTHER" id="PTHR10272">
    <property type="entry name" value="PLATELET-ACTIVATING FACTOR ACETYLHYDROLASE"/>
    <property type="match status" value="1"/>
</dbReference>
<evidence type="ECO:0000256" key="1">
    <source>
        <dbReference type="ARBA" id="ARBA00022801"/>
    </source>
</evidence>
<dbReference type="InterPro" id="IPR010802">
    <property type="entry name" value="DUF1400"/>
</dbReference>
<keyword evidence="1" id="KW-0378">Hydrolase</keyword>
<evidence type="ECO:0000259" key="4">
    <source>
        <dbReference type="Pfam" id="PF07176"/>
    </source>
</evidence>
<dbReference type="SUPFAM" id="SSF53474">
    <property type="entry name" value="alpha/beta-Hydrolases"/>
    <property type="match status" value="1"/>
</dbReference>
<sequence length="560" mass="63227" precursor="true">MIFSRISFGKKLTAISLSFLSLGIFNVKTSYSADNIFFVYSPLIASLRVESLEKFAKDGTVNQNLGFYLNLARVNEQQKAEFRRALTTPVKVDPVLLSRILNTDEAERLLNYFGSVINIRGGSNGKFLLRGALIKSAMEEDGLTLLNVLRNLAVDIQINIPRILNYSEQINLVVNGSDLFVDEVARLGEKEAELSEPVDFSKLTDIRQLGSFSVTNSRLNLLDSTRNRELYVEIFQPAELKGENIPVVIFSHGLSSRPEDFSRWATHLASYGYVVVLPQHPGSDTQQTEDFLAGFSRQIFRLNEFIDRPLDITFVLNELTRLNNQQFGGKLNLESVGVGGHSFGGYTALAVAGAKINFQQLERSCNLEIGNLNTALLLQCRALQLPRKDYNFRDERVKAVFTINPVNASIFGIDGLNNIDIPLFVAAGSYDPATPFVFEQARTFPFLTDQNVYLQLQEGQAHVDFSQLDAGITDLIETVGNLTLPSPYLLDEYTNSMTLAFFQVHLRNEEDYRVFLQSSYAQYLSQGQDFKTFLITSQFLPELRDKYKQFLMDNYDLIFR</sequence>
<dbReference type="KEGG" id="can:Cyan10605_0384"/>
<name>K9Z2B1_CYAAP</name>
<dbReference type="OrthoDB" id="422423at2"/>
<dbReference type="GO" id="GO:0016042">
    <property type="term" value="P:lipid catabolic process"/>
    <property type="evidence" value="ECO:0007669"/>
    <property type="project" value="UniProtKB-KW"/>
</dbReference>
<dbReference type="Pfam" id="PF07224">
    <property type="entry name" value="Chlorophyllase"/>
    <property type="match status" value="1"/>
</dbReference>
<dbReference type="InterPro" id="IPR029058">
    <property type="entry name" value="AB_hydrolase_fold"/>
</dbReference>
<dbReference type="InterPro" id="IPR017395">
    <property type="entry name" value="Chlorophyllase-like"/>
</dbReference>
<dbReference type="Gene3D" id="3.40.50.1820">
    <property type="entry name" value="alpha/beta hydrolase"/>
    <property type="match status" value="1"/>
</dbReference>
<reference evidence="6" key="1">
    <citation type="journal article" date="2013" name="Proc. Natl. Acad. Sci. U.S.A.">
        <title>Improving the coverage of the cyanobacterial phylum using diversity-driven genome sequencing.</title>
        <authorList>
            <person name="Shih P.M."/>
            <person name="Wu D."/>
            <person name="Latifi A."/>
            <person name="Axen S.D."/>
            <person name="Fewer D.P."/>
            <person name="Talla E."/>
            <person name="Calteau A."/>
            <person name="Cai F."/>
            <person name="Tandeau de Marsac N."/>
            <person name="Rippka R."/>
            <person name="Herdman M."/>
            <person name="Sivonen K."/>
            <person name="Coursin T."/>
            <person name="Laurent T."/>
            <person name="Goodwin L."/>
            <person name="Nolan M."/>
            <person name="Davenport K.W."/>
            <person name="Han C.S."/>
            <person name="Rubin E.M."/>
            <person name="Eisen J.A."/>
            <person name="Woyke T."/>
            <person name="Gugger M."/>
            <person name="Kerfeld C.A."/>
        </authorList>
    </citation>
    <scope>NUCLEOTIDE SEQUENCE [LARGE SCALE GENOMIC DNA]</scope>
    <source>
        <strain evidence="6">PCC 10605</strain>
    </source>
</reference>
<evidence type="ECO:0000256" key="3">
    <source>
        <dbReference type="ARBA" id="ARBA00023098"/>
    </source>
</evidence>
<gene>
    <name evidence="5" type="ordered locus">Cyan10605_0384</name>
</gene>
<dbReference type="eggNOG" id="COG4188">
    <property type="taxonomic scope" value="Bacteria"/>
</dbReference>
<accession>K9Z2B1</accession>
<protein>
    <recommendedName>
        <fullName evidence="4">DUF1400 domain-containing protein</fullName>
    </recommendedName>
</protein>
<keyword evidence="2" id="KW-0442">Lipid degradation</keyword>
<dbReference type="GO" id="GO:0003847">
    <property type="term" value="F:1-alkyl-2-acetylglycerophosphocholine esterase activity"/>
    <property type="evidence" value="ECO:0007669"/>
    <property type="project" value="TreeGrafter"/>
</dbReference>
<dbReference type="Proteomes" id="UP000010480">
    <property type="component" value="Chromosome"/>
</dbReference>
<dbReference type="RefSeq" id="WP_015218259.1">
    <property type="nucleotide sequence ID" value="NC_019776.1"/>
</dbReference>
<dbReference type="HOGENOM" id="CLU_029435_0_0_3"/>
<dbReference type="EMBL" id="CP003947">
    <property type="protein sequence ID" value="AFZ52528.1"/>
    <property type="molecule type" value="Genomic_DNA"/>
</dbReference>